<protein>
    <submittedName>
        <fullName evidence="2">Uncharacterized protein</fullName>
    </submittedName>
</protein>
<organism evidence="2 3">
    <name type="scientific">Vigna mungo</name>
    <name type="common">Black gram</name>
    <name type="synonym">Phaseolus mungo</name>
    <dbReference type="NCBI Taxonomy" id="3915"/>
    <lineage>
        <taxon>Eukaryota</taxon>
        <taxon>Viridiplantae</taxon>
        <taxon>Streptophyta</taxon>
        <taxon>Embryophyta</taxon>
        <taxon>Tracheophyta</taxon>
        <taxon>Spermatophyta</taxon>
        <taxon>Magnoliopsida</taxon>
        <taxon>eudicotyledons</taxon>
        <taxon>Gunneridae</taxon>
        <taxon>Pentapetalae</taxon>
        <taxon>rosids</taxon>
        <taxon>fabids</taxon>
        <taxon>Fabales</taxon>
        <taxon>Fabaceae</taxon>
        <taxon>Papilionoideae</taxon>
        <taxon>50 kb inversion clade</taxon>
        <taxon>NPAAA clade</taxon>
        <taxon>indigoferoid/millettioid clade</taxon>
        <taxon>Phaseoleae</taxon>
        <taxon>Vigna</taxon>
    </lineage>
</organism>
<evidence type="ECO:0000313" key="2">
    <source>
        <dbReference type="EMBL" id="WVZ00238.1"/>
    </source>
</evidence>
<keyword evidence="3" id="KW-1185">Reference proteome</keyword>
<keyword evidence="1" id="KW-1133">Transmembrane helix</keyword>
<gene>
    <name evidence="2" type="ORF">V8G54_026307</name>
</gene>
<feature type="transmembrane region" description="Helical" evidence="1">
    <location>
        <begin position="77"/>
        <end position="100"/>
    </location>
</feature>
<proteinExistence type="predicted"/>
<evidence type="ECO:0000256" key="1">
    <source>
        <dbReference type="SAM" id="Phobius"/>
    </source>
</evidence>
<keyword evidence="1" id="KW-0812">Transmembrane</keyword>
<evidence type="ECO:0000313" key="3">
    <source>
        <dbReference type="Proteomes" id="UP001374535"/>
    </source>
</evidence>
<dbReference type="AlphaFoldDB" id="A0AAQ3N077"/>
<reference evidence="2 3" key="1">
    <citation type="journal article" date="2023" name="Life. Sci Alliance">
        <title>Evolutionary insights into 3D genome organization and epigenetic landscape of Vigna mungo.</title>
        <authorList>
            <person name="Junaid A."/>
            <person name="Singh B."/>
            <person name="Bhatia S."/>
        </authorList>
    </citation>
    <scope>NUCLEOTIDE SEQUENCE [LARGE SCALE GENOMIC DNA]</scope>
    <source>
        <strain evidence="2">Urdbean</strain>
    </source>
</reference>
<sequence>LWPASHCLKFHQHHRSPPRRLCRNVTGASPAVSNRVSESPLSFSRERRNNLAHPRCILTIAGESNHCRRLCVGTGDWLLFLVIGFYFCGLVSCRLMTMLLCVSWDEGSSEG</sequence>
<dbReference type="Proteomes" id="UP001374535">
    <property type="component" value="Chromosome 8"/>
</dbReference>
<accession>A0AAQ3N077</accession>
<keyword evidence="1" id="KW-0472">Membrane</keyword>
<dbReference type="EMBL" id="CP144693">
    <property type="protein sequence ID" value="WVZ00238.1"/>
    <property type="molecule type" value="Genomic_DNA"/>
</dbReference>
<feature type="non-terminal residue" evidence="2">
    <location>
        <position position="1"/>
    </location>
</feature>
<name>A0AAQ3N077_VIGMU</name>